<feature type="region of interest" description="Disordered" evidence="4">
    <location>
        <begin position="41"/>
        <end position="80"/>
    </location>
</feature>
<accession>A0A371I2L5</accession>
<feature type="non-terminal residue" evidence="5">
    <location>
        <position position="1"/>
    </location>
</feature>
<keyword evidence="2 3" id="KW-0342">GTP-binding</keyword>
<gene>
    <name evidence="5" type="primary">ARL8B</name>
    <name evidence="5" type="ORF">CR513_06384</name>
</gene>
<reference evidence="5" key="1">
    <citation type="submission" date="2018-05" db="EMBL/GenBank/DDBJ databases">
        <title>Draft genome of Mucuna pruriens seed.</title>
        <authorList>
            <person name="Nnadi N.E."/>
            <person name="Vos R."/>
            <person name="Hasami M.H."/>
            <person name="Devisetty U.K."/>
            <person name="Aguiy J.C."/>
        </authorList>
    </citation>
    <scope>NUCLEOTIDE SEQUENCE [LARGE SCALE GENOMIC DNA]</scope>
    <source>
        <strain evidence="5">JCA_2017</strain>
    </source>
</reference>
<dbReference type="AlphaFoldDB" id="A0A371I2L5"/>
<dbReference type="Gene3D" id="3.40.50.300">
    <property type="entry name" value="P-loop containing nucleotide triphosphate hydrolases"/>
    <property type="match status" value="1"/>
</dbReference>
<evidence type="ECO:0000256" key="4">
    <source>
        <dbReference type="SAM" id="MobiDB-lite"/>
    </source>
</evidence>
<dbReference type="InterPro" id="IPR006689">
    <property type="entry name" value="Small_GTPase_ARF/SAR"/>
</dbReference>
<dbReference type="InterPro" id="IPR027417">
    <property type="entry name" value="P-loop_NTPase"/>
</dbReference>
<comment type="caution">
    <text evidence="5">The sequence shown here is derived from an EMBL/GenBank/DDBJ whole genome shotgun (WGS) entry which is preliminary data.</text>
</comment>
<dbReference type="GO" id="GO:0003924">
    <property type="term" value="F:GTPase activity"/>
    <property type="evidence" value="ECO:0007669"/>
    <property type="project" value="InterPro"/>
</dbReference>
<dbReference type="Proteomes" id="UP000257109">
    <property type="component" value="Unassembled WGS sequence"/>
</dbReference>
<evidence type="ECO:0000256" key="2">
    <source>
        <dbReference type="ARBA" id="ARBA00023134"/>
    </source>
</evidence>
<dbReference type="Pfam" id="PF00025">
    <property type="entry name" value="Arf"/>
    <property type="match status" value="1"/>
</dbReference>
<dbReference type="EMBL" id="QJKJ01001085">
    <property type="protein sequence ID" value="RDY09263.1"/>
    <property type="molecule type" value="Genomic_DNA"/>
</dbReference>
<dbReference type="STRING" id="157652.A0A371I2L5"/>
<dbReference type="PANTHER" id="PTHR45732">
    <property type="entry name" value="ADP-RIBOSYLATION FACTOR-LIKE PROTEIN 8"/>
    <property type="match status" value="1"/>
</dbReference>
<sequence length="366" mass="40890">MGCPNKKKSIHYDQIGVQECSIKSTNLCMQPTNSVKQQNLQMENKKRETRNKKMKNSQNRTIVREHYLTPHTSKSRSERSRRYRDFLTSELKSIRSREVCCFIISCKNSTNIDTYANWGIPRIELGTSRTLSENHTTRPNAHIERGLKSISNGEFCCFMISYKNSTNIGTKSKQLLSVSWKAVLDKKIGAFRESNSGPLAPKARIIPLDQMPTLKGRGLSMDKYEKKGAFRESNSGPLAPKARIIPLDQMPILKGKRLSEIHGGTCSYVADAADYDNLSLSKPSLNGIPMLILGNKIDKHGALSKQDLTEQMELKSITDREACCFTISCGISANIDTGLKSISDGELCCFMISYKNSTNIGTTEPS</sequence>
<feature type="binding site" evidence="3">
    <location>
        <begin position="295"/>
        <end position="298"/>
    </location>
    <ligand>
        <name>GTP</name>
        <dbReference type="ChEBI" id="CHEBI:37565"/>
    </ligand>
</feature>
<dbReference type="SUPFAM" id="SSF52540">
    <property type="entry name" value="P-loop containing nucleoside triphosphate hydrolases"/>
    <property type="match status" value="1"/>
</dbReference>
<evidence type="ECO:0000256" key="3">
    <source>
        <dbReference type="PIRSR" id="PIRSR606689-1"/>
    </source>
</evidence>
<keyword evidence="1 3" id="KW-0547">Nucleotide-binding</keyword>
<dbReference type="PANTHER" id="PTHR45732:SF1">
    <property type="entry name" value="ADP-RIBOSYLATION FACTOR"/>
    <property type="match status" value="1"/>
</dbReference>
<dbReference type="GO" id="GO:0005525">
    <property type="term" value="F:GTP binding"/>
    <property type="evidence" value="ECO:0007669"/>
    <property type="project" value="UniProtKB-KW"/>
</dbReference>
<organism evidence="5 6">
    <name type="scientific">Mucuna pruriens</name>
    <name type="common">Velvet bean</name>
    <name type="synonym">Dolichos pruriens</name>
    <dbReference type="NCBI Taxonomy" id="157652"/>
    <lineage>
        <taxon>Eukaryota</taxon>
        <taxon>Viridiplantae</taxon>
        <taxon>Streptophyta</taxon>
        <taxon>Embryophyta</taxon>
        <taxon>Tracheophyta</taxon>
        <taxon>Spermatophyta</taxon>
        <taxon>Magnoliopsida</taxon>
        <taxon>eudicotyledons</taxon>
        <taxon>Gunneridae</taxon>
        <taxon>Pentapetalae</taxon>
        <taxon>rosids</taxon>
        <taxon>fabids</taxon>
        <taxon>Fabales</taxon>
        <taxon>Fabaceae</taxon>
        <taxon>Papilionoideae</taxon>
        <taxon>50 kb inversion clade</taxon>
        <taxon>NPAAA clade</taxon>
        <taxon>indigoferoid/millettioid clade</taxon>
        <taxon>Phaseoleae</taxon>
        <taxon>Mucuna</taxon>
    </lineage>
</organism>
<evidence type="ECO:0000256" key="1">
    <source>
        <dbReference type="ARBA" id="ARBA00022741"/>
    </source>
</evidence>
<evidence type="ECO:0000313" key="5">
    <source>
        <dbReference type="EMBL" id="RDY09263.1"/>
    </source>
</evidence>
<name>A0A371I2L5_MUCPR</name>
<proteinExistence type="predicted"/>
<dbReference type="OrthoDB" id="10066040at2759"/>
<keyword evidence="6" id="KW-1185">Reference proteome</keyword>
<protein>
    <submittedName>
        <fullName evidence="5">ADP-ribosylation factor-like protein 8b</fullName>
    </submittedName>
</protein>
<evidence type="ECO:0000313" key="6">
    <source>
        <dbReference type="Proteomes" id="UP000257109"/>
    </source>
</evidence>